<keyword evidence="5" id="KW-0665">Pyrimidine biosynthesis</keyword>
<gene>
    <name evidence="8" type="ORF">B1B_14232</name>
</gene>
<dbReference type="InterPro" id="IPR000836">
    <property type="entry name" value="PRTase_dom"/>
</dbReference>
<evidence type="ECO:0000256" key="4">
    <source>
        <dbReference type="ARBA" id="ARBA00022679"/>
    </source>
</evidence>
<dbReference type="CDD" id="cd06223">
    <property type="entry name" value="PRTases_typeI"/>
    <property type="match status" value="1"/>
</dbReference>
<organism evidence="8">
    <name type="scientific">mine drainage metagenome</name>
    <dbReference type="NCBI Taxonomy" id="410659"/>
    <lineage>
        <taxon>unclassified sequences</taxon>
        <taxon>metagenomes</taxon>
        <taxon>ecological metagenomes</taxon>
    </lineage>
</organism>
<evidence type="ECO:0000256" key="2">
    <source>
        <dbReference type="ARBA" id="ARBA00011971"/>
    </source>
</evidence>
<dbReference type="GO" id="GO:0044205">
    <property type="term" value="P:'de novo' UMP biosynthetic process"/>
    <property type="evidence" value="ECO:0007669"/>
    <property type="project" value="UniProtKB-UniPathway"/>
</dbReference>
<dbReference type="GO" id="GO:0019856">
    <property type="term" value="P:pyrimidine nucleobase biosynthetic process"/>
    <property type="evidence" value="ECO:0007669"/>
    <property type="project" value="TreeGrafter"/>
</dbReference>
<dbReference type="Pfam" id="PF00156">
    <property type="entry name" value="Pribosyltran"/>
    <property type="match status" value="1"/>
</dbReference>
<dbReference type="EMBL" id="AUZY01009413">
    <property type="protein sequence ID" value="EQD42052.1"/>
    <property type="molecule type" value="Genomic_DNA"/>
</dbReference>
<dbReference type="UniPathway" id="UPA00070">
    <property type="reaction ID" value="UER00119"/>
</dbReference>
<dbReference type="SUPFAM" id="SSF53271">
    <property type="entry name" value="PRTase-like"/>
    <property type="match status" value="1"/>
</dbReference>
<dbReference type="AlphaFoldDB" id="T0ZCU7"/>
<proteinExistence type="inferred from homology"/>
<evidence type="ECO:0000259" key="7">
    <source>
        <dbReference type="Pfam" id="PF00156"/>
    </source>
</evidence>
<accession>T0ZCU7</accession>
<dbReference type="PANTHER" id="PTHR19278">
    <property type="entry name" value="OROTATE PHOSPHORIBOSYLTRANSFERASE"/>
    <property type="match status" value="1"/>
</dbReference>
<evidence type="ECO:0000313" key="8">
    <source>
        <dbReference type="EMBL" id="EQD42052.1"/>
    </source>
</evidence>
<comment type="caution">
    <text evidence="8">The sequence shown here is derived from an EMBL/GenBank/DDBJ whole genome shotgun (WGS) entry which is preliminary data.</text>
</comment>
<dbReference type="GO" id="GO:0004588">
    <property type="term" value="F:orotate phosphoribosyltransferase activity"/>
    <property type="evidence" value="ECO:0007669"/>
    <property type="project" value="UniProtKB-EC"/>
</dbReference>
<dbReference type="PANTHER" id="PTHR19278:SF9">
    <property type="entry name" value="URIDINE 5'-MONOPHOSPHATE SYNTHASE"/>
    <property type="match status" value="1"/>
</dbReference>
<name>T0ZCU7_9ZZZZ</name>
<feature type="domain" description="Phosphoribosyltransferase" evidence="7">
    <location>
        <begin position="99"/>
        <end position="155"/>
    </location>
</feature>
<protein>
    <recommendedName>
        <fullName evidence="2">orotate phosphoribosyltransferase</fullName>
        <ecNumber evidence="2">2.4.2.10</ecNumber>
    </recommendedName>
</protein>
<evidence type="ECO:0000256" key="6">
    <source>
        <dbReference type="SAM" id="MobiDB-lite"/>
    </source>
</evidence>
<dbReference type="HAMAP" id="MF_01208">
    <property type="entry name" value="PyrE"/>
    <property type="match status" value="1"/>
</dbReference>
<reference evidence="8" key="1">
    <citation type="submission" date="2013-08" db="EMBL/GenBank/DDBJ databases">
        <authorList>
            <person name="Mendez C."/>
            <person name="Richter M."/>
            <person name="Ferrer M."/>
            <person name="Sanchez J."/>
        </authorList>
    </citation>
    <scope>NUCLEOTIDE SEQUENCE</scope>
</reference>
<evidence type="ECO:0000256" key="5">
    <source>
        <dbReference type="ARBA" id="ARBA00022975"/>
    </source>
</evidence>
<dbReference type="InterPro" id="IPR029057">
    <property type="entry name" value="PRTase-like"/>
</dbReference>
<sequence length="177" mass="18831">QAPPAEEVRRVLVEAGAVRFGEFILTSGRKSDVYIDVKKAWTEPARLDLIARALAARVAPGEQGSPDGARGRAARRRNVPAGRPADDRHPQGRRSTGLANASKERIPPGARVLLIEDTATTGGSLVQSIEILRAAGALVDRALVVVDREEGARERLAELGVHLEALTTLSELRGAPA</sequence>
<comment type="pathway">
    <text evidence="1">Pyrimidine metabolism; UMP biosynthesis via de novo pathway; UMP from orotate: step 1/2.</text>
</comment>
<keyword evidence="4 8" id="KW-0808">Transferase</keyword>
<dbReference type="Gene3D" id="3.40.50.2020">
    <property type="match status" value="1"/>
</dbReference>
<dbReference type="InterPro" id="IPR023031">
    <property type="entry name" value="OPRT"/>
</dbReference>
<evidence type="ECO:0000256" key="1">
    <source>
        <dbReference type="ARBA" id="ARBA00004889"/>
    </source>
</evidence>
<keyword evidence="3 8" id="KW-0328">Glycosyltransferase</keyword>
<feature type="non-terminal residue" evidence="8">
    <location>
        <position position="1"/>
    </location>
</feature>
<dbReference type="EC" id="2.4.2.10" evidence="2"/>
<evidence type="ECO:0000256" key="3">
    <source>
        <dbReference type="ARBA" id="ARBA00022676"/>
    </source>
</evidence>
<reference evidence="8" key="2">
    <citation type="journal article" date="2014" name="ISME J.">
        <title>Microbial stratification in low pH oxic and suboxic macroscopic growths along an acid mine drainage.</title>
        <authorList>
            <person name="Mendez-Garcia C."/>
            <person name="Mesa V."/>
            <person name="Sprenger R.R."/>
            <person name="Richter M."/>
            <person name="Diez M.S."/>
            <person name="Solano J."/>
            <person name="Bargiela R."/>
            <person name="Golyshina O.V."/>
            <person name="Manteca A."/>
            <person name="Ramos J.L."/>
            <person name="Gallego J.R."/>
            <person name="Llorente I."/>
            <person name="Martins Dos Santos V.A."/>
            <person name="Jensen O.N."/>
            <person name="Pelaez A.I."/>
            <person name="Sanchez J."/>
            <person name="Ferrer M."/>
        </authorList>
    </citation>
    <scope>NUCLEOTIDE SEQUENCE</scope>
</reference>
<feature type="region of interest" description="Disordered" evidence="6">
    <location>
        <begin position="58"/>
        <end position="102"/>
    </location>
</feature>